<gene>
    <name evidence="4" type="ORF">D7Z26_02520</name>
</gene>
<sequence length="656" mass="75987">MRVVRSFARWMAKRLHRRQKLRQSLRWYDLWGAKRMSISEKVDYAGLLHDIGESNRAVHVLTDILTKDEVPQAYERRAHIYNELGREEEAIADLNAAIRLDSEPYIYWYTRAIAHHDRGEYDQSVRDFKEALSRREDSKASTYYELGNVFMKQESFKEAEACYRQASSDPDRAIPHYYYRQAQALEKLGRTDEALAALAKAIRLQDSWSLTDDRGAAMLKTRTNYSHAAVASFLSAAQDEYGFRLYQSKLLEAAGQEAAALASIDEALAQFAGTAELELRRANLLRLNGRLPESIEALKRLKDDHPQWLPVFMELSTSYRITGEYAAMIEELLAAKERFSEHTVVRFWLADAYREAGQAEEARKENEELTAMEPDDPLNWKQRAEIAIDADRFPEADEAYSKAIQLEETADYYMRRSFSRYMEDRYEDAMMDIQSATKLDDNLEKMSKTAFAMGELYVGMGNWNLADAEYSRALAMEPDNPHIYDRRARCRFAADRMEDALSDCNRGLLLDPTHSRLTWLRGLIQYRLDDHEAALADSLAYAELVPDDSQGQYNLGLIYNHLDRHDEAIAAFTKVIEMNPFEAQAYLERASLWYHYAFDRLRASDDLAQWLLYAGGDKPQDDRFALLSDIRGFDDDMRERAKEQFLHMYGNSRYLS</sequence>
<dbReference type="PANTHER" id="PTHR44858">
    <property type="entry name" value="TETRATRICOPEPTIDE REPEAT PROTEIN 6"/>
    <property type="match status" value="1"/>
</dbReference>
<dbReference type="GO" id="GO:0009279">
    <property type="term" value="C:cell outer membrane"/>
    <property type="evidence" value="ECO:0007669"/>
    <property type="project" value="TreeGrafter"/>
</dbReference>
<dbReference type="Pfam" id="PF00515">
    <property type="entry name" value="TPR_1"/>
    <property type="match status" value="1"/>
</dbReference>
<reference evidence="4 5" key="1">
    <citation type="submission" date="2018-10" db="EMBL/GenBank/DDBJ databases">
        <title>Cohnella sp. M2MS4P-1, whole genome shotgun sequence.</title>
        <authorList>
            <person name="Tuo L."/>
        </authorList>
    </citation>
    <scope>NUCLEOTIDE SEQUENCE [LARGE SCALE GENOMIC DNA]</scope>
    <source>
        <strain evidence="4 5">M2MS4P-1</strain>
    </source>
</reference>
<feature type="repeat" description="TPR" evidence="3">
    <location>
        <begin position="549"/>
        <end position="582"/>
    </location>
</feature>
<protein>
    <submittedName>
        <fullName evidence="4">Uncharacterized protein</fullName>
    </submittedName>
</protein>
<dbReference type="GO" id="GO:0046813">
    <property type="term" value="P:receptor-mediated virion attachment to host cell"/>
    <property type="evidence" value="ECO:0007669"/>
    <property type="project" value="TreeGrafter"/>
</dbReference>
<evidence type="ECO:0000313" key="4">
    <source>
        <dbReference type="EMBL" id="RKP56882.1"/>
    </source>
</evidence>
<dbReference type="PANTHER" id="PTHR44858:SF1">
    <property type="entry name" value="UDP-N-ACETYLGLUCOSAMINE--PEPTIDE N-ACETYLGLUCOSAMINYLTRANSFERASE SPINDLY-RELATED"/>
    <property type="match status" value="1"/>
</dbReference>
<dbReference type="InterPro" id="IPR019734">
    <property type="entry name" value="TPR_rpt"/>
</dbReference>
<feature type="repeat" description="TPR" evidence="3">
    <location>
        <begin position="140"/>
        <end position="172"/>
    </location>
</feature>
<organism evidence="4 5">
    <name type="scientific">Cohnella endophytica</name>
    <dbReference type="NCBI Taxonomy" id="2419778"/>
    <lineage>
        <taxon>Bacteria</taxon>
        <taxon>Bacillati</taxon>
        <taxon>Bacillota</taxon>
        <taxon>Bacilli</taxon>
        <taxon>Bacillales</taxon>
        <taxon>Paenibacillaceae</taxon>
        <taxon>Cohnella</taxon>
    </lineage>
</organism>
<dbReference type="AlphaFoldDB" id="A0A494YAD8"/>
<dbReference type="SUPFAM" id="SSF48452">
    <property type="entry name" value="TPR-like"/>
    <property type="match status" value="3"/>
</dbReference>
<dbReference type="SMART" id="SM00028">
    <property type="entry name" value="TPR"/>
    <property type="match status" value="9"/>
</dbReference>
<keyword evidence="5" id="KW-1185">Reference proteome</keyword>
<dbReference type="Proteomes" id="UP000282076">
    <property type="component" value="Unassembled WGS sequence"/>
</dbReference>
<evidence type="ECO:0000256" key="1">
    <source>
        <dbReference type="ARBA" id="ARBA00022737"/>
    </source>
</evidence>
<dbReference type="InterPro" id="IPR011990">
    <property type="entry name" value="TPR-like_helical_dom_sf"/>
</dbReference>
<evidence type="ECO:0000256" key="2">
    <source>
        <dbReference type="ARBA" id="ARBA00022803"/>
    </source>
</evidence>
<keyword evidence="2 3" id="KW-0802">TPR repeat</keyword>
<evidence type="ECO:0000313" key="5">
    <source>
        <dbReference type="Proteomes" id="UP000282076"/>
    </source>
</evidence>
<name>A0A494YAD8_9BACL</name>
<proteinExistence type="predicted"/>
<dbReference type="PROSITE" id="PS50293">
    <property type="entry name" value="TPR_REGION"/>
    <property type="match status" value="1"/>
</dbReference>
<evidence type="ECO:0000256" key="3">
    <source>
        <dbReference type="PROSITE-ProRule" id="PRU00339"/>
    </source>
</evidence>
<dbReference type="Pfam" id="PF13181">
    <property type="entry name" value="TPR_8"/>
    <property type="match status" value="1"/>
</dbReference>
<dbReference type="EMBL" id="RBZM01000002">
    <property type="protein sequence ID" value="RKP56882.1"/>
    <property type="molecule type" value="Genomic_DNA"/>
</dbReference>
<accession>A0A494YAD8</accession>
<dbReference type="InterPro" id="IPR050498">
    <property type="entry name" value="Ycf3"/>
</dbReference>
<dbReference type="Pfam" id="PF13432">
    <property type="entry name" value="TPR_16"/>
    <property type="match status" value="3"/>
</dbReference>
<comment type="caution">
    <text evidence="4">The sequence shown here is derived from an EMBL/GenBank/DDBJ whole genome shotgun (WGS) entry which is preliminary data.</text>
</comment>
<dbReference type="Gene3D" id="1.25.40.10">
    <property type="entry name" value="Tetratricopeptide repeat domain"/>
    <property type="match status" value="5"/>
</dbReference>
<feature type="repeat" description="TPR" evidence="3">
    <location>
        <begin position="71"/>
        <end position="104"/>
    </location>
</feature>
<feature type="repeat" description="TPR" evidence="3">
    <location>
        <begin position="105"/>
        <end position="138"/>
    </location>
</feature>
<dbReference type="PROSITE" id="PS50005">
    <property type="entry name" value="TPR"/>
    <property type="match status" value="5"/>
</dbReference>
<feature type="repeat" description="TPR" evidence="3">
    <location>
        <begin position="447"/>
        <end position="480"/>
    </location>
</feature>
<keyword evidence="1" id="KW-0677">Repeat</keyword>